<reference evidence="5 6" key="1">
    <citation type="submission" date="2020-08" db="EMBL/GenBank/DDBJ databases">
        <title>Edaphobacter telluris sp. nov. and Acidobacterium dinghuensis sp. nov., two acidobacteria isolated from forest soil.</title>
        <authorList>
            <person name="Fu J."/>
            <person name="Qiu L."/>
        </authorList>
    </citation>
    <scope>NUCLEOTIDE SEQUENCE [LARGE SCALE GENOMIC DNA]</scope>
    <source>
        <strain evidence="5">4Y35</strain>
    </source>
</reference>
<dbReference type="GO" id="GO:0008170">
    <property type="term" value="F:N-methyltransferase activity"/>
    <property type="evidence" value="ECO:0007669"/>
    <property type="project" value="InterPro"/>
</dbReference>
<keyword evidence="2 5" id="KW-0808">Transferase</keyword>
<evidence type="ECO:0000256" key="3">
    <source>
        <dbReference type="RuleBase" id="RU362026"/>
    </source>
</evidence>
<dbReference type="GO" id="GO:0003677">
    <property type="term" value="F:DNA binding"/>
    <property type="evidence" value="ECO:0007669"/>
    <property type="project" value="InterPro"/>
</dbReference>
<dbReference type="GO" id="GO:0032259">
    <property type="term" value="P:methylation"/>
    <property type="evidence" value="ECO:0007669"/>
    <property type="project" value="UniProtKB-KW"/>
</dbReference>
<evidence type="ECO:0000313" key="5">
    <source>
        <dbReference type="EMBL" id="QNI34525.1"/>
    </source>
</evidence>
<dbReference type="PRINTS" id="PR00508">
    <property type="entry name" value="S21N4MTFRASE"/>
</dbReference>
<name>A0A7G8BPQ5_9BACT</name>
<dbReference type="AlphaFoldDB" id="A0A7G8BPQ5"/>
<dbReference type="Pfam" id="PF01555">
    <property type="entry name" value="N6_N4_Mtase"/>
    <property type="match status" value="1"/>
</dbReference>
<organism evidence="5 6">
    <name type="scientific">Alloacidobacterium dinghuense</name>
    <dbReference type="NCBI Taxonomy" id="2763107"/>
    <lineage>
        <taxon>Bacteria</taxon>
        <taxon>Pseudomonadati</taxon>
        <taxon>Acidobacteriota</taxon>
        <taxon>Terriglobia</taxon>
        <taxon>Terriglobales</taxon>
        <taxon>Acidobacteriaceae</taxon>
        <taxon>Alloacidobacterium</taxon>
    </lineage>
</organism>
<dbReference type="EC" id="2.1.1.-" evidence="3"/>
<dbReference type="Gene3D" id="3.40.50.150">
    <property type="entry name" value="Vaccinia Virus protein VP39"/>
    <property type="match status" value="1"/>
</dbReference>
<dbReference type="EMBL" id="CP060394">
    <property type="protein sequence ID" value="QNI34525.1"/>
    <property type="molecule type" value="Genomic_DNA"/>
</dbReference>
<sequence>MKPYYERDGIVLFNADSRELLPGLKADLVCTDPPYGIGVARRSWNGGRGKKHCRSGMMRGRKPVQCRDYGDYDWDDAPPSRWVFDLLRENSRWQIIFGGNYFPLPPSRCWLVWDKDNGGNQFADCELAWTNFEKPVRKLRWRWNGFLQEDMKNKEERVHRAQKPLEVMRWCIQHAPEECGTILDPFAGSGTTLLAARTLGRKAIGIEREEAFCETAAKRLELAVA</sequence>
<evidence type="ECO:0000256" key="2">
    <source>
        <dbReference type="ARBA" id="ARBA00022679"/>
    </source>
</evidence>
<dbReference type="Proteomes" id="UP000515312">
    <property type="component" value="Chromosome"/>
</dbReference>
<dbReference type="InterPro" id="IPR029063">
    <property type="entry name" value="SAM-dependent_MTases_sf"/>
</dbReference>
<dbReference type="InterPro" id="IPR001091">
    <property type="entry name" value="RM_Methyltransferase"/>
</dbReference>
<dbReference type="REBASE" id="440800">
    <property type="entry name" value="M.Asp4Y35ORF11880P"/>
</dbReference>
<keyword evidence="1 5" id="KW-0489">Methyltransferase</keyword>
<feature type="domain" description="DNA methylase N-4/N-6" evidence="4">
    <location>
        <begin position="139"/>
        <end position="217"/>
    </location>
</feature>
<accession>A0A7G8BPQ5</accession>
<evidence type="ECO:0000259" key="4">
    <source>
        <dbReference type="Pfam" id="PF01555"/>
    </source>
</evidence>
<comment type="similarity">
    <text evidence="3">Belongs to the N(4)/N(6)-methyltransferase family.</text>
</comment>
<keyword evidence="6" id="KW-1185">Reference proteome</keyword>
<evidence type="ECO:0000256" key="1">
    <source>
        <dbReference type="ARBA" id="ARBA00022603"/>
    </source>
</evidence>
<gene>
    <name evidence="5" type="ORF">H7849_11880</name>
</gene>
<dbReference type="KEGG" id="adin:H7849_11880"/>
<proteinExistence type="inferred from homology"/>
<dbReference type="RefSeq" id="WP_186746755.1">
    <property type="nucleotide sequence ID" value="NZ_CP060394.1"/>
</dbReference>
<evidence type="ECO:0000313" key="6">
    <source>
        <dbReference type="Proteomes" id="UP000515312"/>
    </source>
</evidence>
<dbReference type="SUPFAM" id="SSF53335">
    <property type="entry name" value="S-adenosyl-L-methionine-dependent methyltransferases"/>
    <property type="match status" value="1"/>
</dbReference>
<protein>
    <recommendedName>
        <fullName evidence="3">Methyltransferase</fullName>
        <ecNumber evidence="3">2.1.1.-</ecNumber>
    </recommendedName>
</protein>
<dbReference type="InterPro" id="IPR002941">
    <property type="entry name" value="DNA_methylase_N4/N6"/>
</dbReference>